<dbReference type="SUPFAM" id="SSF55909">
    <property type="entry name" value="Pentein"/>
    <property type="match status" value="1"/>
</dbReference>
<dbReference type="PRINTS" id="PR01466">
    <property type="entry name" value="ARGDEIMINASE"/>
</dbReference>
<dbReference type="EMBL" id="JACKTY010000029">
    <property type="protein sequence ID" value="MCV7227569.1"/>
    <property type="molecule type" value="Genomic_DNA"/>
</dbReference>
<accession>A0ABT3CDN2</accession>
<keyword evidence="3" id="KW-0056">Arginine metabolism</keyword>
<dbReference type="RefSeq" id="WP_264068559.1">
    <property type="nucleotide sequence ID" value="NZ_JACKTY010000029.1"/>
</dbReference>
<dbReference type="Gene3D" id="3.75.10.10">
    <property type="entry name" value="L-arginine/glycine Amidinotransferase, Chain A"/>
    <property type="match status" value="1"/>
</dbReference>
<dbReference type="Pfam" id="PF02274">
    <property type="entry name" value="ADI"/>
    <property type="match status" value="1"/>
</dbReference>
<dbReference type="Proteomes" id="UP001526201">
    <property type="component" value="Unassembled WGS sequence"/>
</dbReference>
<dbReference type="InterPro" id="IPR003876">
    <property type="entry name" value="Arg_deiminase"/>
</dbReference>
<dbReference type="HAMAP" id="MF_00242">
    <property type="entry name" value="Arg_deiminase"/>
    <property type="match status" value="1"/>
</dbReference>
<name>A0ABT3CDN2_9MYCO</name>
<comment type="pathway">
    <text evidence="3">Amino-acid degradation; L-arginine degradation via ADI pathway; carbamoyl phosphate from L-arginine: step 1/2.</text>
</comment>
<dbReference type="PANTHER" id="PTHR47271:SF2">
    <property type="entry name" value="ARGININE DEIMINASE"/>
    <property type="match status" value="1"/>
</dbReference>
<dbReference type="EC" id="3.5.3.6" evidence="3"/>
<dbReference type="GO" id="GO:0016990">
    <property type="term" value="F:arginine deiminase activity"/>
    <property type="evidence" value="ECO:0007669"/>
    <property type="project" value="UniProtKB-EC"/>
</dbReference>
<gene>
    <name evidence="3" type="primary">arcA</name>
    <name evidence="4" type="ORF">H7J73_16195</name>
</gene>
<feature type="active site" description="Amidino-cysteine intermediate" evidence="3">
    <location>
        <position position="403"/>
    </location>
</feature>
<evidence type="ECO:0000256" key="1">
    <source>
        <dbReference type="ARBA" id="ARBA00010206"/>
    </source>
</evidence>
<dbReference type="NCBIfam" id="NF002381">
    <property type="entry name" value="PRK01388.1"/>
    <property type="match status" value="1"/>
</dbReference>
<comment type="caution">
    <text evidence="4">The sequence shown here is derived from an EMBL/GenBank/DDBJ whole genome shotgun (WGS) entry which is preliminary data.</text>
</comment>
<evidence type="ECO:0000313" key="4">
    <source>
        <dbReference type="EMBL" id="MCV7227569.1"/>
    </source>
</evidence>
<proteinExistence type="inferred from homology"/>
<evidence type="ECO:0000313" key="5">
    <source>
        <dbReference type="Proteomes" id="UP001526201"/>
    </source>
</evidence>
<evidence type="ECO:0000256" key="3">
    <source>
        <dbReference type="HAMAP-Rule" id="MF_00242"/>
    </source>
</evidence>
<sequence>MLGVESEVGQLRQAIVHRPGLELTRLTPGNCDSLLFDDVLWADRAREEHDIFTQELRDQGVIVHHFADLFAETLAVPEARAFVLDRVCGVHRVGPTLTASLRALAEDVDTKTLAELLIGGVTKSDLSPLRAGSLLWQSLNLDEFILTPVPNTLFQRDNSAWIYGGVTINPMAKAARQRESIHSRAVYRHHPMFAGAPFPTFYGDDDDDHQPATLEGGDIHVLGRGAVLIGMGERTTPMGVEILARELFRHNAATTVIAVRLPKSRAFMHLDTVLTMIDTATFVRYPDLDPADLRTWVITAADPEEVDGHDTGGLHVEERADLFACIADALGVEQVVVLAADEDSRAAEREQWDDANNFLAVSPGVVIGYERNTVTNRMLEAHGVKVLPIPGSELGRARGGARCMTCPIQRDGI</sequence>
<keyword evidence="5" id="KW-1185">Reference proteome</keyword>
<protein>
    <recommendedName>
        <fullName evidence="3">Arginine deiminase</fullName>
        <shortName evidence="3">ADI</shortName>
        <ecNumber evidence="3">3.5.3.6</ecNumber>
    </recommendedName>
    <alternativeName>
        <fullName evidence="3">Arginine dihydrolase</fullName>
        <shortName evidence="3">AD</shortName>
    </alternativeName>
</protein>
<comment type="subcellular location">
    <subcellularLocation>
        <location evidence="3">Cytoplasm</location>
    </subcellularLocation>
</comment>
<comment type="similarity">
    <text evidence="1 3">Belongs to the arginine deiminase family.</text>
</comment>
<dbReference type="PANTHER" id="PTHR47271">
    <property type="entry name" value="ARGININE DEIMINASE"/>
    <property type="match status" value="1"/>
</dbReference>
<keyword evidence="3" id="KW-0963">Cytoplasm</keyword>
<dbReference type="PIRSF" id="PIRSF006356">
    <property type="entry name" value="Arg_deiminase"/>
    <property type="match status" value="1"/>
</dbReference>
<evidence type="ECO:0000256" key="2">
    <source>
        <dbReference type="ARBA" id="ARBA00022801"/>
    </source>
</evidence>
<organism evidence="4 5">
    <name type="scientific">Mycolicibacterium komossense</name>
    <dbReference type="NCBI Taxonomy" id="1779"/>
    <lineage>
        <taxon>Bacteria</taxon>
        <taxon>Bacillati</taxon>
        <taxon>Actinomycetota</taxon>
        <taxon>Actinomycetes</taxon>
        <taxon>Mycobacteriales</taxon>
        <taxon>Mycobacteriaceae</taxon>
        <taxon>Mycolicibacterium</taxon>
    </lineage>
</organism>
<reference evidence="4 5" key="1">
    <citation type="journal article" date="2022" name="BMC Genomics">
        <title>Comparative genome analysis of mycobacteria focusing on tRNA and non-coding RNA.</title>
        <authorList>
            <person name="Behra P.R.K."/>
            <person name="Pettersson B.M.F."/>
            <person name="Ramesh M."/>
            <person name="Das S."/>
            <person name="Dasgupta S."/>
            <person name="Kirsebom L.A."/>
        </authorList>
    </citation>
    <scope>NUCLEOTIDE SEQUENCE [LARGE SCALE GENOMIC DNA]</scope>
    <source>
        <strain evidence="4 5">DSM 44078</strain>
    </source>
</reference>
<keyword evidence="2 3" id="KW-0378">Hydrolase</keyword>
<dbReference type="Gene3D" id="1.10.3930.10">
    <property type="entry name" value="Arginine deiminase"/>
    <property type="match status" value="1"/>
</dbReference>
<comment type="catalytic activity">
    <reaction evidence="3">
        <text>L-arginine + H2O = L-citrulline + NH4(+)</text>
        <dbReference type="Rhea" id="RHEA:19597"/>
        <dbReference type="ChEBI" id="CHEBI:15377"/>
        <dbReference type="ChEBI" id="CHEBI:28938"/>
        <dbReference type="ChEBI" id="CHEBI:32682"/>
        <dbReference type="ChEBI" id="CHEBI:57743"/>
        <dbReference type="EC" id="3.5.3.6"/>
    </reaction>
</comment>